<evidence type="ECO:0000313" key="3">
    <source>
        <dbReference type="EMBL" id="MFD2264521.1"/>
    </source>
</evidence>
<dbReference type="InterPro" id="IPR041698">
    <property type="entry name" value="Methyltransf_25"/>
</dbReference>
<gene>
    <name evidence="3" type="ORF">ACFSM5_16570</name>
</gene>
<dbReference type="RefSeq" id="WP_379877611.1">
    <property type="nucleotide sequence ID" value="NZ_JBHUIP010000013.1"/>
</dbReference>
<sequence>MSLYGTELAAIHASGFEQRAEAGAATLLRSLIRWRRPVGQIVELACGAGRSSERLTRAGWPVIGTDLSPAMIELAKTRAPNADFSVADMLTYAVPKDAAAITIFNEGLNYPSAEDIATAGGLSAIFTRWREALQPGGILMFDLIGPGSGGEDGSYTTGREGDGWSLVATIEEAVDHKTLTRTISCFMPVQGDEYRRVREVHVVQLYRPETILAALDEAGLNAEVLPGYEGAPSKTGWYTFLARKPV</sequence>
<accession>A0ABW5DVN2</accession>
<dbReference type="CDD" id="cd02440">
    <property type="entry name" value="AdoMet_MTases"/>
    <property type="match status" value="1"/>
</dbReference>
<dbReference type="GO" id="GO:0032259">
    <property type="term" value="P:methylation"/>
    <property type="evidence" value="ECO:0007669"/>
    <property type="project" value="UniProtKB-KW"/>
</dbReference>
<dbReference type="PANTHER" id="PTHR43861">
    <property type="entry name" value="TRANS-ACONITATE 2-METHYLTRANSFERASE-RELATED"/>
    <property type="match status" value="1"/>
</dbReference>
<dbReference type="Gene3D" id="3.40.50.150">
    <property type="entry name" value="Vaccinia Virus protein VP39"/>
    <property type="match status" value="1"/>
</dbReference>
<name>A0ABW5DVN2_9PROT</name>
<keyword evidence="1" id="KW-0808">Transferase</keyword>
<dbReference type="Proteomes" id="UP001597295">
    <property type="component" value="Unassembled WGS sequence"/>
</dbReference>
<organism evidence="3 4">
    <name type="scientific">Lacibacterium aquatile</name>
    <dbReference type="NCBI Taxonomy" id="1168082"/>
    <lineage>
        <taxon>Bacteria</taxon>
        <taxon>Pseudomonadati</taxon>
        <taxon>Pseudomonadota</taxon>
        <taxon>Alphaproteobacteria</taxon>
        <taxon>Rhodospirillales</taxon>
        <taxon>Rhodospirillaceae</taxon>
    </lineage>
</organism>
<reference evidence="4" key="1">
    <citation type="journal article" date="2019" name="Int. J. Syst. Evol. Microbiol.">
        <title>The Global Catalogue of Microorganisms (GCM) 10K type strain sequencing project: providing services to taxonomists for standard genome sequencing and annotation.</title>
        <authorList>
            <consortium name="The Broad Institute Genomics Platform"/>
            <consortium name="The Broad Institute Genome Sequencing Center for Infectious Disease"/>
            <person name="Wu L."/>
            <person name="Ma J."/>
        </authorList>
    </citation>
    <scope>NUCLEOTIDE SEQUENCE [LARGE SCALE GENOMIC DNA]</scope>
    <source>
        <strain evidence="4">CGMCC 1.19062</strain>
    </source>
</reference>
<dbReference type="GO" id="GO:0008168">
    <property type="term" value="F:methyltransferase activity"/>
    <property type="evidence" value="ECO:0007669"/>
    <property type="project" value="UniProtKB-KW"/>
</dbReference>
<dbReference type="Gene3D" id="2.20.130.10">
    <property type="entry name" value="CAC2371-like domains"/>
    <property type="match status" value="1"/>
</dbReference>
<proteinExistence type="predicted"/>
<evidence type="ECO:0000259" key="2">
    <source>
        <dbReference type="Pfam" id="PF13649"/>
    </source>
</evidence>
<evidence type="ECO:0000256" key="1">
    <source>
        <dbReference type="ARBA" id="ARBA00022679"/>
    </source>
</evidence>
<dbReference type="EMBL" id="JBHUIP010000013">
    <property type="protein sequence ID" value="MFD2264521.1"/>
    <property type="molecule type" value="Genomic_DNA"/>
</dbReference>
<keyword evidence="4" id="KW-1185">Reference proteome</keyword>
<comment type="caution">
    <text evidence="3">The sequence shown here is derived from an EMBL/GenBank/DDBJ whole genome shotgun (WGS) entry which is preliminary data.</text>
</comment>
<dbReference type="Pfam" id="PF13649">
    <property type="entry name" value="Methyltransf_25"/>
    <property type="match status" value="1"/>
</dbReference>
<dbReference type="InterPro" id="IPR029063">
    <property type="entry name" value="SAM-dependent_MTases_sf"/>
</dbReference>
<evidence type="ECO:0000313" key="4">
    <source>
        <dbReference type="Proteomes" id="UP001597295"/>
    </source>
</evidence>
<dbReference type="SUPFAM" id="SSF53335">
    <property type="entry name" value="S-adenosyl-L-methionine-dependent methyltransferases"/>
    <property type="match status" value="1"/>
</dbReference>
<feature type="domain" description="Methyltransferase" evidence="2">
    <location>
        <begin position="41"/>
        <end position="137"/>
    </location>
</feature>
<keyword evidence="3" id="KW-0489">Methyltransferase</keyword>
<protein>
    <submittedName>
        <fullName evidence="3">Class I SAM-dependent methyltransferase</fullName>
    </submittedName>
</protein>